<keyword evidence="5" id="KW-0539">Nucleus</keyword>
<proteinExistence type="predicted"/>
<evidence type="ECO:0000256" key="6">
    <source>
        <dbReference type="PROSITE-ProRule" id="PRU00221"/>
    </source>
</evidence>
<protein>
    <recommendedName>
        <fullName evidence="7">CSN8/PSMD8/EIF3K domain-containing protein</fullName>
    </recommendedName>
</protein>
<dbReference type="Proteomes" id="UP000092460">
    <property type="component" value="Unassembled WGS sequence"/>
</dbReference>
<dbReference type="Pfam" id="PF10075">
    <property type="entry name" value="CSN8_PSD8_EIF3K"/>
    <property type="match status" value="1"/>
</dbReference>
<dbReference type="InterPro" id="IPR033205">
    <property type="entry name" value="COP9_CSN8"/>
</dbReference>
<dbReference type="InterPro" id="IPR036322">
    <property type="entry name" value="WD40_repeat_dom_sf"/>
</dbReference>
<reference evidence="8" key="2">
    <citation type="submission" date="2020-05" db="UniProtKB">
        <authorList>
            <consortium name="EnsemblMetazoa"/>
        </authorList>
    </citation>
    <scope>IDENTIFICATION</scope>
    <source>
        <strain evidence="8">IAEA</strain>
    </source>
</reference>
<dbReference type="Gene3D" id="1.25.40.990">
    <property type="match status" value="1"/>
</dbReference>
<dbReference type="PROSITE" id="PS50082">
    <property type="entry name" value="WD_REPEATS_2"/>
    <property type="match status" value="1"/>
</dbReference>
<dbReference type="AlphaFoldDB" id="A0A1B0C1W8"/>
<evidence type="ECO:0000313" key="8">
    <source>
        <dbReference type="EnsemblMetazoa" id="GPPI046845-PA"/>
    </source>
</evidence>
<reference evidence="9" key="1">
    <citation type="submission" date="2015-01" db="EMBL/GenBank/DDBJ databases">
        <authorList>
            <person name="Aksoy S."/>
            <person name="Warren W."/>
            <person name="Wilson R.K."/>
        </authorList>
    </citation>
    <scope>NUCLEOTIDE SEQUENCE [LARGE SCALE GENOMIC DNA]</scope>
    <source>
        <strain evidence="9">IAEA</strain>
    </source>
</reference>
<feature type="repeat" description="WD" evidence="6">
    <location>
        <begin position="36"/>
        <end position="77"/>
    </location>
</feature>
<keyword evidence="6" id="KW-0853">WD repeat</keyword>
<dbReference type="PANTHER" id="PTHR13339:SF0">
    <property type="entry name" value="COP9 SIGNALOSOME COMPLEX SUBUNIT 8"/>
    <property type="match status" value="1"/>
</dbReference>
<evidence type="ECO:0000259" key="7">
    <source>
        <dbReference type="Pfam" id="PF10075"/>
    </source>
</evidence>
<sequence>MTVRFSINLVEIVTGLVKRTCGLNANVNTEGDKAFSEEDEDVIYSFALAPTSDYLLTAHRSSLLRLWHLEDGKVEKLWKSQHKGLIVKTRPTDASAKLYINLCAYYLVVNKMTEANLLWKRVPQHIKEENDEMQKLYLLTQCLHSNNLSNFFRHIQYEWSDDIKSVMDQLHRDTKKNALTLIGNAYTSIFEHNLSAIMNMPKDQLKEACTALEWDYECINQKAIVFPKRLPRTENIYTSSEYQLSKLTEFVSFLEN</sequence>
<evidence type="ECO:0000256" key="3">
    <source>
        <dbReference type="ARBA" id="ARBA00022490"/>
    </source>
</evidence>
<dbReference type="EnsemblMetazoa" id="GPPI046845-RA">
    <property type="protein sequence ID" value="GPPI046845-PA"/>
    <property type="gene ID" value="GPPI046845"/>
</dbReference>
<keyword evidence="4" id="KW-0736">Signalosome</keyword>
<organism evidence="8 9">
    <name type="scientific">Glossina palpalis gambiensis</name>
    <dbReference type="NCBI Taxonomy" id="67801"/>
    <lineage>
        <taxon>Eukaryota</taxon>
        <taxon>Metazoa</taxon>
        <taxon>Ecdysozoa</taxon>
        <taxon>Arthropoda</taxon>
        <taxon>Hexapoda</taxon>
        <taxon>Insecta</taxon>
        <taxon>Pterygota</taxon>
        <taxon>Neoptera</taxon>
        <taxon>Endopterygota</taxon>
        <taxon>Diptera</taxon>
        <taxon>Brachycera</taxon>
        <taxon>Muscomorpha</taxon>
        <taxon>Hippoboscoidea</taxon>
        <taxon>Glossinidae</taxon>
        <taxon>Glossina</taxon>
    </lineage>
</organism>
<evidence type="ECO:0000256" key="5">
    <source>
        <dbReference type="ARBA" id="ARBA00023242"/>
    </source>
</evidence>
<dbReference type="SUPFAM" id="SSF50978">
    <property type="entry name" value="WD40 repeat-like"/>
    <property type="match status" value="1"/>
</dbReference>
<feature type="domain" description="CSN8/PSMD8/EIF3K" evidence="7">
    <location>
        <begin position="95"/>
        <end position="218"/>
    </location>
</feature>
<dbReference type="STRING" id="67801.A0A1B0C1W8"/>
<dbReference type="EMBL" id="JXJN01024192">
    <property type="status" value="NOT_ANNOTATED_CDS"/>
    <property type="molecule type" value="Genomic_DNA"/>
</dbReference>
<accession>A0A1B0C1W8</accession>
<comment type="subcellular location">
    <subcellularLocation>
        <location evidence="2">Cytoplasm</location>
    </subcellularLocation>
    <subcellularLocation>
        <location evidence="1">Nucleus</location>
    </subcellularLocation>
</comment>
<dbReference type="InterPro" id="IPR001680">
    <property type="entry name" value="WD40_rpt"/>
</dbReference>
<dbReference type="GO" id="GO:0008180">
    <property type="term" value="C:COP9 signalosome"/>
    <property type="evidence" value="ECO:0007669"/>
    <property type="project" value="UniProtKB-KW"/>
</dbReference>
<evidence type="ECO:0000256" key="2">
    <source>
        <dbReference type="ARBA" id="ARBA00004496"/>
    </source>
</evidence>
<dbReference type="GO" id="GO:0000338">
    <property type="term" value="P:protein deneddylation"/>
    <property type="evidence" value="ECO:0007669"/>
    <property type="project" value="InterPro"/>
</dbReference>
<evidence type="ECO:0000256" key="1">
    <source>
        <dbReference type="ARBA" id="ARBA00004123"/>
    </source>
</evidence>
<dbReference type="PANTHER" id="PTHR13339">
    <property type="entry name" value="COP9 SIGNALOSOME COMPLEX SUBUNIT 8"/>
    <property type="match status" value="1"/>
</dbReference>
<evidence type="ECO:0000256" key="4">
    <source>
        <dbReference type="ARBA" id="ARBA00022790"/>
    </source>
</evidence>
<dbReference type="GO" id="GO:0010387">
    <property type="term" value="P:COP9 signalosome assembly"/>
    <property type="evidence" value="ECO:0007669"/>
    <property type="project" value="InterPro"/>
</dbReference>
<dbReference type="VEuPathDB" id="VectorBase:GPPI046845"/>
<keyword evidence="9" id="KW-1185">Reference proteome</keyword>
<evidence type="ECO:0000313" key="9">
    <source>
        <dbReference type="Proteomes" id="UP000092460"/>
    </source>
</evidence>
<dbReference type="InterPro" id="IPR033464">
    <property type="entry name" value="CSN8_PSD8_EIF3K"/>
</dbReference>
<name>A0A1B0C1W8_9MUSC</name>
<keyword evidence="3" id="KW-0963">Cytoplasm</keyword>
<dbReference type="GO" id="GO:0005737">
    <property type="term" value="C:cytoplasm"/>
    <property type="evidence" value="ECO:0007669"/>
    <property type="project" value="UniProtKB-SubCell"/>
</dbReference>